<sequence>MGERQNSTEARASLVTNLYNAAALKDEAVLQGAVRDLENDLEFSVVSVDKLVNDLCAYQHLLEFVLSVVNDATAKKISDWIITNVPDNASTYTVSLTQKLVERLSLSLLFLTYPSSADEPHDLRGKHQRIQRITAVLQAITLHDFDRNDAVEEALELDDEIFIKVASSKQKKKKKSKQPQLKTLSDMRPFADLGIDVPSSREEAEAVAASLIDELKAILKVYIDTFRNPALRDAFKRAYIPAADAYVGEQELRQVSVEATSEDAIPNVIPAAYPMVQPMKAALYFDNADGFGEWRILISTRADADLRQMRKRNAALFEITLNKIKALSNGHFSQDNQKQLTDMAQIPIYEAKMTGDSRLVYQIDCISEYESDVERQVIKVFGIYTHAQINRRFWDGVGHQLSRKGKQYRERCTFRCRPTKVGEHAHVILPATFPIPAETPTLSPSSALPDLHRDDLQKMHEMLILEKYVTLSQAFLNSILADQDVVHVFDVSPQEKQIIEHPASCYVLGRSGTGKTTTMLFKILGIERSWNVQMETSAKPRQVFVTQSRVLADKVQGYYKRLHDSLSSADKTPEELQAMALTRAAQQDQGLVDRDEEIERRSDLPKRYSELSDEHFPLFMTFHQLCRLLEADYAHSMGKSQHSLLQIVSRATDVEGTSNEYVQQRHASFVTYDIFNNSYWKHFPQPLTKGLDPALVFGEILGVIKGSELALSSTKGFLDKEAYFNLSHRTQGTFAGQRETIYKLFVVYMKRKKERQEYDAADRTHVLLKALHQHGLPGKEVDFLYIDEAQDNLLIDALVIRHMCNNPDSGLFWAGDTAQTIAVGSAFRFDDLKSFLYRVENAGSSPKVNRPQPQAFQLAFNYRSHAGIVNCARSVVELITKFWPHAIDNLGEERGIIDGHKPVFFSGWDDDSVRYEQFLFGDSGSQIEFGAQQCIMVRDDTARERLQAQIGNIGLIMTPYESKGLEFNDASILFVLLYNFFADSTVDLSQWRVVLNGLPEGSKETLRAPRFDDIRHNGVCRELKILYVAVTRARQNLWIADSSDRGEPMKLLWTAKGQVQSCAPGSDVPRLAMSSTPEEWAKTARVLFDNRRYTQAMHCYERAMLPRERAVAEAYYLREQARATPVDARGDDADRVLAFRRVAEAFWASAEAAVKEKMTYFRISAECYLESCDEVKAAHAYRYAAEYTLSAQYYRRAGMFDDAVAIIKCHDVVPDVAESIRDVARLEYARGGRLKQARELFKSDDEILEFLDDCGLYVSHAHLLEELGQYGQLAELHLTQGHTLEAIVAFLKDQSNSESAKRASQCILDGIWKRLSFGVDTNSDLVKVDATLQGLLRRLEHLDTSHLDDGMRDEVLMFRTIVAKNGQELLELGERFHRHRNDAAALLCFNYAFASTLNIKHALSLDVATILQHFHLYVQILLSFASQQQPSNTPDIRRLFGFTPETDSEDFFVVHKETFLYTVCESSERAISVARPHEEGLAILRSELDSLLRRVLQGRLREVVSKENETCRNVPAFRPCISYVAFGRCPRMEHCPQDHVAAREFDIGFYNLRVRICLQQILIYNTVYAVEPFYEQARQRRFWLRLLHEALEPPYYKMGSLHNLQVAFIPEFEAAMHVVRNWNIDWLYTIHPHAGDFSPTFITSLLRIVTLGVAFDPDALREHLPRARAYGVYRPISLVRGKGEYAAYVVHDMVRLMLNNHRASLPSGILFLNHILANRLPIDIGVLCNFMDHLCTLLTVATRLIKHNTMHDITLPRTWLQRVASDLNILFERRIMAYYLYTGPMTALLRQIYTGTDADYLLFERRDMSTIGWQVRSIFIARICKNLCLLAYNSPSKSLKLDVHQIVTSLRKYDGRFDRSYERYVTALHWDALAVEVRGCLAGSALDEMIQVHEAPRLHPHSRPFPNVRRIIYNKIDELPALLSPGALSLPHPTLRGDAAPFVPSYVQRPSVETPTETINASDEAVAAALNSEDLEVTADDTDDLGTPQEEVDEDIDLVIGDDNAGSGQPTEEEIKAADVIRKAYLQYRSRLQQRALTEPLDAIRLRIIDSYRAAAESMEWPDGRYRMLFLGPLPHAFFCLEHARHHVHETKRQARKRLTFAIHLELEEVSGEMTKCSQQIKEVTRLIAVLRPQAELHKRRDVEELKARIREVQSLAESMPPSAQAEWENDLQLVLKGIVKETPVPPPTKKLEPKPVLKMNDDDDLLCYEDVLYTEDDLSHRRNGGGT</sequence>
<dbReference type="Gene3D" id="3.40.50.300">
    <property type="entry name" value="P-loop containing nucleotide triphosphate hydrolases"/>
    <property type="match status" value="2"/>
</dbReference>
<dbReference type="GO" id="GO:0004386">
    <property type="term" value="F:helicase activity"/>
    <property type="evidence" value="ECO:0007669"/>
    <property type="project" value="UniProtKB-UniRule"/>
</dbReference>
<evidence type="ECO:0000256" key="4">
    <source>
        <dbReference type="ARBA" id="ARBA00022840"/>
    </source>
</evidence>
<keyword evidence="2 5" id="KW-0378">Hydrolase</keyword>
<dbReference type="PANTHER" id="PTHR21529">
    <property type="entry name" value="MAMMARY TURMOR VIRUS RECEPTOR HOMOLOG 1, 2 MTVR1, 2"/>
    <property type="match status" value="1"/>
</dbReference>
<dbReference type="InterPro" id="IPR014016">
    <property type="entry name" value="UvrD-like_ATP-bd"/>
</dbReference>
<keyword evidence="4 5" id="KW-0067">ATP-binding</keyword>
<reference evidence="7 8" key="1">
    <citation type="journal article" date="2016" name="Mol. Biol. Evol.">
        <title>Comparative Genomics of Early-Diverging Mushroom-Forming Fungi Provides Insights into the Origins of Lignocellulose Decay Capabilities.</title>
        <authorList>
            <person name="Nagy L.G."/>
            <person name="Riley R."/>
            <person name="Tritt A."/>
            <person name="Adam C."/>
            <person name="Daum C."/>
            <person name="Floudas D."/>
            <person name="Sun H."/>
            <person name="Yadav J.S."/>
            <person name="Pangilinan J."/>
            <person name="Larsson K.H."/>
            <person name="Matsuura K."/>
            <person name="Barry K."/>
            <person name="Labutti K."/>
            <person name="Kuo R."/>
            <person name="Ohm R.A."/>
            <person name="Bhattacharya S.S."/>
            <person name="Shirouzu T."/>
            <person name="Yoshinaga Y."/>
            <person name="Martin F.M."/>
            <person name="Grigoriev I.V."/>
            <person name="Hibbett D.S."/>
        </authorList>
    </citation>
    <scope>NUCLEOTIDE SEQUENCE [LARGE SCALE GENOMIC DNA]</scope>
    <source>
        <strain evidence="7 8">L-15889</strain>
    </source>
</reference>
<keyword evidence="1 5" id="KW-0547">Nucleotide-binding</keyword>
<dbReference type="Proteomes" id="UP000076727">
    <property type="component" value="Unassembled WGS sequence"/>
</dbReference>
<keyword evidence="3 5" id="KW-0347">Helicase</keyword>
<evidence type="ECO:0000313" key="7">
    <source>
        <dbReference type="EMBL" id="KZT68440.1"/>
    </source>
</evidence>
<evidence type="ECO:0000259" key="6">
    <source>
        <dbReference type="PROSITE" id="PS51198"/>
    </source>
</evidence>
<proteinExistence type="predicted"/>
<protein>
    <recommendedName>
        <fullName evidence="6">UvrD-like helicase ATP-binding domain-containing protein</fullName>
    </recommendedName>
</protein>
<evidence type="ECO:0000256" key="5">
    <source>
        <dbReference type="PROSITE-ProRule" id="PRU00560"/>
    </source>
</evidence>
<organism evidence="7 8">
    <name type="scientific">Daedalea quercina L-15889</name>
    <dbReference type="NCBI Taxonomy" id="1314783"/>
    <lineage>
        <taxon>Eukaryota</taxon>
        <taxon>Fungi</taxon>
        <taxon>Dikarya</taxon>
        <taxon>Basidiomycota</taxon>
        <taxon>Agaricomycotina</taxon>
        <taxon>Agaricomycetes</taxon>
        <taxon>Polyporales</taxon>
        <taxon>Fomitopsis</taxon>
    </lineage>
</organism>
<dbReference type="PROSITE" id="PS51198">
    <property type="entry name" value="UVRD_HELICASE_ATP_BIND"/>
    <property type="match status" value="1"/>
</dbReference>
<feature type="binding site" evidence="5">
    <location>
        <begin position="509"/>
        <end position="516"/>
    </location>
    <ligand>
        <name>ATP</name>
        <dbReference type="ChEBI" id="CHEBI:30616"/>
    </ligand>
</feature>
<dbReference type="Pfam" id="PF00580">
    <property type="entry name" value="UvrD-helicase"/>
    <property type="match status" value="1"/>
</dbReference>
<evidence type="ECO:0000256" key="2">
    <source>
        <dbReference type="ARBA" id="ARBA00022801"/>
    </source>
</evidence>
<dbReference type="InterPro" id="IPR039904">
    <property type="entry name" value="TRANK1"/>
</dbReference>
<evidence type="ECO:0000256" key="3">
    <source>
        <dbReference type="ARBA" id="ARBA00022806"/>
    </source>
</evidence>
<dbReference type="OrthoDB" id="3156807at2759"/>
<feature type="domain" description="UvrD-like helicase ATP-binding" evidence="6">
    <location>
        <begin position="488"/>
        <end position="865"/>
    </location>
</feature>
<keyword evidence="8" id="KW-1185">Reference proteome</keyword>
<dbReference type="GO" id="GO:0016787">
    <property type="term" value="F:hydrolase activity"/>
    <property type="evidence" value="ECO:0007669"/>
    <property type="project" value="UniProtKB-UniRule"/>
</dbReference>
<dbReference type="PANTHER" id="PTHR21529:SF4">
    <property type="entry name" value="TPR AND ANKYRIN REPEAT-CONTAINING PROTEIN 1"/>
    <property type="match status" value="1"/>
</dbReference>
<evidence type="ECO:0000256" key="1">
    <source>
        <dbReference type="ARBA" id="ARBA00022741"/>
    </source>
</evidence>
<dbReference type="EMBL" id="KV429066">
    <property type="protein sequence ID" value="KZT68440.1"/>
    <property type="molecule type" value="Genomic_DNA"/>
</dbReference>
<evidence type="ECO:0000313" key="8">
    <source>
        <dbReference type="Proteomes" id="UP000076727"/>
    </source>
</evidence>
<name>A0A165PNQ1_9APHY</name>
<gene>
    <name evidence="7" type="ORF">DAEQUDRAFT_692335</name>
</gene>
<dbReference type="GO" id="GO:0005524">
    <property type="term" value="F:ATP binding"/>
    <property type="evidence" value="ECO:0007669"/>
    <property type="project" value="UniProtKB-UniRule"/>
</dbReference>
<dbReference type="InterPro" id="IPR027417">
    <property type="entry name" value="P-loop_NTPase"/>
</dbReference>
<dbReference type="SUPFAM" id="SSF52540">
    <property type="entry name" value="P-loop containing nucleoside triphosphate hydrolases"/>
    <property type="match status" value="1"/>
</dbReference>
<accession>A0A165PNQ1</accession>
<dbReference type="STRING" id="1314783.A0A165PNQ1"/>